<feature type="non-terminal residue" evidence="1">
    <location>
        <position position="1"/>
    </location>
</feature>
<protein>
    <submittedName>
        <fullName evidence="1">16552_t:CDS:1</fullName>
    </submittedName>
</protein>
<accession>A0ACA9MJ10</accession>
<evidence type="ECO:0000313" key="2">
    <source>
        <dbReference type="Proteomes" id="UP000789920"/>
    </source>
</evidence>
<dbReference type="Proteomes" id="UP000789920">
    <property type="component" value="Unassembled WGS sequence"/>
</dbReference>
<keyword evidence="2" id="KW-1185">Reference proteome</keyword>
<dbReference type="EMBL" id="CAJVQC010008706">
    <property type="protein sequence ID" value="CAG8595746.1"/>
    <property type="molecule type" value="Genomic_DNA"/>
</dbReference>
<organism evidence="1 2">
    <name type="scientific">Racocetra persica</name>
    <dbReference type="NCBI Taxonomy" id="160502"/>
    <lineage>
        <taxon>Eukaryota</taxon>
        <taxon>Fungi</taxon>
        <taxon>Fungi incertae sedis</taxon>
        <taxon>Mucoromycota</taxon>
        <taxon>Glomeromycotina</taxon>
        <taxon>Glomeromycetes</taxon>
        <taxon>Diversisporales</taxon>
        <taxon>Gigasporaceae</taxon>
        <taxon>Racocetra</taxon>
    </lineage>
</organism>
<gene>
    <name evidence="1" type="ORF">RPERSI_LOCUS5721</name>
</gene>
<proteinExistence type="predicted"/>
<comment type="caution">
    <text evidence="1">The sequence shown here is derived from an EMBL/GenBank/DDBJ whole genome shotgun (WGS) entry which is preliminary data.</text>
</comment>
<name>A0ACA9MJ10_9GLOM</name>
<sequence length="116" mass="13674">NNARVVFGAGVAVRKDNFETIISDCLTFVNKSMLVKEFIESLDFYITNKDLSTGIWDKMIEKLRTLVAEIYDEHHYLISSLYPKDQKIFQRILKRDPTYPELQLEFFLKALSKHLR</sequence>
<reference evidence="1" key="1">
    <citation type="submission" date="2021-06" db="EMBL/GenBank/DDBJ databases">
        <authorList>
            <person name="Kallberg Y."/>
            <person name="Tangrot J."/>
            <person name="Rosling A."/>
        </authorList>
    </citation>
    <scope>NUCLEOTIDE SEQUENCE</scope>
    <source>
        <strain evidence="1">MA461A</strain>
    </source>
</reference>
<evidence type="ECO:0000313" key="1">
    <source>
        <dbReference type="EMBL" id="CAG8595746.1"/>
    </source>
</evidence>